<name>A0A3P9P8U4_POERE</name>
<dbReference type="Bgee" id="ENSPREG00000012352">
    <property type="expression patterns" value="Expressed in caudal fin"/>
</dbReference>
<dbReference type="Proteomes" id="UP000242638">
    <property type="component" value="Unassembled WGS sequence"/>
</dbReference>
<dbReference type="Ensembl" id="ENSPRET00000018427.1">
    <property type="protein sequence ID" value="ENSPREP00000018229.1"/>
    <property type="gene ID" value="ENSPREG00000012352.1"/>
</dbReference>
<reference evidence="2" key="3">
    <citation type="submission" date="2025-09" db="UniProtKB">
        <authorList>
            <consortium name="Ensembl"/>
        </authorList>
    </citation>
    <scope>IDENTIFICATION</scope>
    <source>
        <strain evidence="2">Guanapo</strain>
    </source>
</reference>
<keyword evidence="3" id="KW-1185">Reference proteome</keyword>
<accession>A0A3P9P8U4</accession>
<protein>
    <submittedName>
        <fullName evidence="2">Uncharacterized protein</fullName>
    </submittedName>
</protein>
<evidence type="ECO:0000313" key="3">
    <source>
        <dbReference type="Proteomes" id="UP000242638"/>
    </source>
</evidence>
<sequence length="54" mass="5652">MASRKESSSASSTPMASTGGTLDSPVKQIQIEGLVRTRVAPFGPYADCWCCTAT</sequence>
<evidence type="ECO:0000313" key="2">
    <source>
        <dbReference type="Ensembl" id="ENSPREP00000018229.1"/>
    </source>
</evidence>
<proteinExistence type="predicted"/>
<dbReference type="AlphaFoldDB" id="A0A3P9P8U4"/>
<organism evidence="2 3">
    <name type="scientific">Poecilia reticulata</name>
    <name type="common">Guppy</name>
    <name type="synonym">Acanthophacelus reticulatus</name>
    <dbReference type="NCBI Taxonomy" id="8081"/>
    <lineage>
        <taxon>Eukaryota</taxon>
        <taxon>Metazoa</taxon>
        <taxon>Chordata</taxon>
        <taxon>Craniata</taxon>
        <taxon>Vertebrata</taxon>
        <taxon>Euteleostomi</taxon>
        <taxon>Actinopterygii</taxon>
        <taxon>Neopterygii</taxon>
        <taxon>Teleostei</taxon>
        <taxon>Neoteleostei</taxon>
        <taxon>Acanthomorphata</taxon>
        <taxon>Ovalentaria</taxon>
        <taxon>Atherinomorphae</taxon>
        <taxon>Cyprinodontiformes</taxon>
        <taxon>Poeciliidae</taxon>
        <taxon>Poeciliinae</taxon>
        <taxon>Poecilia</taxon>
    </lineage>
</organism>
<dbReference type="STRING" id="8081.ENSPREP00000018229"/>
<feature type="compositionally biased region" description="Low complexity" evidence="1">
    <location>
        <begin position="8"/>
        <end position="21"/>
    </location>
</feature>
<feature type="region of interest" description="Disordered" evidence="1">
    <location>
        <begin position="1"/>
        <end position="24"/>
    </location>
</feature>
<evidence type="ECO:0000256" key="1">
    <source>
        <dbReference type="SAM" id="MobiDB-lite"/>
    </source>
</evidence>
<reference evidence="3" key="1">
    <citation type="submission" date="2013-11" db="EMBL/GenBank/DDBJ databases">
        <title>The genomic landscape of the Guanapo guppy.</title>
        <authorList>
            <person name="Kuenstner A."/>
            <person name="Dreyer C."/>
        </authorList>
    </citation>
    <scope>NUCLEOTIDE SEQUENCE</scope>
    <source>
        <strain evidence="3">Guanapo</strain>
    </source>
</reference>
<reference evidence="2" key="2">
    <citation type="submission" date="2025-08" db="UniProtKB">
        <authorList>
            <consortium name="Ensembl"/>
        </authorList>
    </citation>
    <scope>IDENTIFICATION</scope>
    <source>
        <strain evidence="2">Guanapo</strain>
    </source>
</reference>